<feature type="compositionally biased region" description="Basic and acidic residues" evidence="10">
    <location>
        <begin position="48"/>
        <end position="73"/>
    </location>
</feature>
<protein>
    <recommendedName>
        <fullName evidence="9">Sec-independent protein translocase protein TatA</fullName>
    </recommendedName>
</protein>
<evidence type="ECO:0000256" key="9">
    <source>
        <dbReference type="HAMAP-Rule" id="MF_00236"/>
    </source>
</evidence>
<dbReference type="PANTHER" id="PTHR42982:SF1">
    <property type="entry name" value="SEC-INDEPENDENT PROTEIN TRANSLOCASE PROTEIN TATA"/>
    <property type="match status" value="1"/>
</dbReference>
<comment type="function">
    <text evidence="9">Part of the twin-arginine translocation (Tat) system that transports large folded proteins containing a characteristic twin-arginine motif in their signal peptide across membranes. TatA could form the protein-conducting channel of the Tat system.</text>
</comment>
<feature type="region of interest" description="Disordered" evidence="10">
    <location>
        <begin position="41"/>
        <end position="73"/>
    </location>
</feature>
<evidence type="ECO:0000256" key="2">
    <source>
        <dbReference type="ARBA" id="ARBA00022448"/>
    </source>
</evidence>
<keyword evidence="3 9" id="KW-1003">Cell membrane</keyword>
<gene>
    <name evidence="9 11" type="primary">tatA</name>
    <name evidence="11" type="ORF">H1B31_04445</name>
</gene>
<keyword evidence="7 9" id="KW-0811">Translocation</keyword>
<dbReference type="KEGG" id="stim:H1B31_04445"/>
<evidence type="ECO:0000256" key="3">
    <source>
        <dbReference type="ARBA" id="ARBA00022475"/>
    </source>
</evidence>
<dbReference type="EMBL" id="CP060204">
    <property type="protein sequence ID" value="QNH55187.1"/>
    <property type="molecule type" value="Genomic_DNA"/>
</dbReference>
<dbReference type="NCBIfam" id="NF011430">
    <property type="entry name" value="PRK14861.1"/>
    <property type="match status" value="1"/>
</dbReference>
<dbReference type="InterPro" id="IPR006312">
    <property type="entry name" value="TatA/E"/>
</dbReference>
<comment type="subcellular location">
    <subcellularLocation>
        <location evidence="1 9">Cell membrane</location>
        <topology evidence="1 9">Single-pass membrane protein</topology>
    </subcellularLocation>
</comment>
<keyword evidence="2 9" id="KW-0813">Transport</keyword>
<evidence type="ECO:0000256" key="1">
    <source>
        <dbReference type="ARBA" id="ARBA00004162"/>
    </source>
</evidence>
<proteinExistence type="inferred from homology"/>
<dbReference type="GO" id="GO:0033281">
    <property type="term" value="C:TAT protein transport complex"/>
    <property type="evidence" value="ECO:0007669"/>
    <property type="project" value="UniProtKB-UniRule"/>
</dbReference>
<evidence type="ECO:0000313" key="11">
    <source>
        <dbReference type="EMBL" id="QNH55187.1"/>
    </source>
</evidence>
<dbReference type="RefSeq" id="WP_009441372.1">
    <property type="nucleotide sequence ID" value="NZ_CP060204.1"/>
</dbReference>
<dbReference type="PRINTS" id="PR01506">
    <property type="entry name" value="TATBPROTEIN"/>
</dbReference>
<keyword evidence="5 9" id="KW-0653">Protein transport</keyword>
<sequence>MFGLGVPELVLILIIGLVIFGPGRLPDIGKALGKSIKEFKSANNESPQDSRTEINVTEEAKQLESGEKKEAKS</sequence>
<dbReference type="GO" id="GO:0008320">
    <property type="term" value="F:protein transmembrane transporter activity"/>
    <property type="evidence" value="ECO:0007669"/>
    <property type="project" value="UniProtKB-UniRule"/>
</dbReference>
<comment type="similarity">
    <text evidence="9">Belongs to the TatA/E family.</text>
</comment>
<accession>A0A7G7VM44</accession>
<comment type="subunit">
    <text evidence="9">Forms a complex with TatC.</text>
</comment>
<evidence type="ECO:0000256" key="8">
    <source>
        <dbReference type="ARBA" id="ARBA00023136"/>
    </source>
</evidence>
<evidence type="ECO:0000256" key="4">
    <source>
        <dbReference type="ARBA" id="ARBA00022692"/>
    </source>
</evidence>
<name>A0A7G7VM44_9FIRM</name>
<dbReference type="HAMAP" id="MF_00236">
    <property type="entry name" value="TatA_E"/>
    <property type="match status" value="1"/>
</dbReference>
<keyword evidence="6 9" id="KW-1133">Transmembrane helix</keyword>
<dbReference type="Pfam" id="PF02416">
    <property type="entry name" value="TatA_B_E"/>
    <property type="match status" value="1"/>
</dbReference>
<keyword evidence="8 9" id="KW-0472">Membrane</keyword>
<dbReference type="InterPro" id="IPR003369">
    <property type="entry name" value="TatA/B/E"/>
</dbReference>
<evidence type="ECO:0000256" key="10">
    <source>
        <dbReference type="SAM" id="MobiDB-lite"/>
    </source>
</evidence>
<evidence type="ECO:0000256" key="6">
    <source>
        <dbReference type="ARBA" id="ARBA00022989"/>
    </source>
</evidence>
<dbReference type="AlphaFoldDB" id="A0A7G7VM44"/>
<dbReference type="Gene3D" id="1.20.5.3310">
    <property type="match status" value="1"/>
</dbReference>
<reference evidence="11 12" key="1">
    <citation type="submission" date="2020-07" db="EMBL/GenBank/DDBJ databases">
        <title>Complete genome and description of Selenomonas timonensis sp. nov., a new bacterium isolated from a gingivitis subject.</title>
        <authorList>
            <person name="Antezack A."/>
        </authorList>
    </citation>
    <scope>NUCLEOTIDE SEQUENCE [LARGE SCALE GENOMIC DNA]</scope>
    <source>
        <strain evidence="11 12">Marseille-Q3039</strain>
    </source>
</reference>
<evidence type="ECO:0000256" key="7">
    <source>
        <dbReference type="ARBA" id="ARBA00023010"/>
    </source>
</evidence>
<keyword evidence="4 9" id="KW-0812">Transmembrane</keyword>
<organism evidence="11 12">
    <name type="scientific">Selenomonas timonae</name>
    <dbReference type="NCBI Taxonomy" id="2754044"/>
    <lineage>
        <taxon>Bacteria</taxon>
        <taxon>Bacillati</taxon>
        <taxon>Bacillota</taxon>
        <taxon>Negativicutes</taxon>
        <taxon>Selenomonadales</taxon>
        <taxon>Selenomonadaceae</taxon>
        <taxon>Selenomonas</taxon>
    </lineage>
</organism>
<dbReference type="Proteomes" id="UP000515480">
    <property type="component" value="Chromosome"/>
</dbReference>
<dbReference type="GO" id="GO:0043953">
    <property type="term" value="P:protein transport by the Tat complex"/>
    <property type="evidence" value="ECO:0007669"/>
    <property type="project" value="UniProtKB-UniRule"/>
</dbReference>
<keyword evidence="12" id="KW-1185">Reference proteome</keyword>
<feature type="transmembrane region" description="Helical" evidence="9">
    <location>
        <begin position="6"/>
        <end position="25"/>
    </location>
</feature>
<dbReference type="PANTHER" id="PTHR42982">
    <property type="entry name" value="SEC-INDEPENDENT PROTEIN TRANSLOCASE PROTEIN TATA"/>
    <property type="match status" value="1"/>
</dbReference>
<evidence type="ECO:0000256" key="5">
    <source>
        <dbReference type="ARBA" id="ARBA00022927"/>
    </source>
</evidence>
<evidence type="ECO:0000313" key="12">
    <source>
        <dbReference type="Proteomes" id="UP000515480"/>
    </source>
</evidence>
<dbReference type="NCBIfam" id="TIGR01411">
    <property type="entry name" value="tatAE"/>
    <property type="match status" value="1"/>
</dbReference>